<protein>
    <submittedName>
        <fullName evidence="1">Uncharacterized protein</fullName>
    </submittedName>
</protein>
<proteinExistence type="predicted"/>
<name>A0ACB8UPR0_9EURO</name>
<comment type="caution">
    <text evidence="1">The sequence shown here is derived from an EMBL/GenBank/DDBJ whole genome shotgun (WGS) entry which is preliminary data.</text>
</comment>
<reference evidence="1" key="1">
    <citation type="journal article" date="2022" name="bioRxiv">
        <title>Population genetic analysis of Ophidiomyces ophidiicola, the causative agent of snake fungal disease, indicates recent introductions to the USA.</title>
        <authorList>
            <person name="Ladner J.T."/>
            <person name="Palmer J.M."/>
            <person name="Ettinger C.L."/>
            <person name="Stajich J.E."/>
            <person name="Farrell T.M."/>
            <person name="Glorioso B.M."/>
            <person name="Lawson B."/>
            <person name="Price S.J."/>
            <person name="Stengle A.G."/>
            <person name="Grear D.A."/>
            <person name="Lorch J.M."/>
        </authorList>
    </citation>
    <scope>NUCLEOTIDE SEQUENCE</scope>
    <source>
        <strain evidence="1">NWHC 24266-5</strain>
    </source>
</reference>
<dbReference type="EMBL" id="JALBCA010000118">
    <property type="protein sequence ID" value="KAI2382542.1"/>
    <property type="molecule type" value="Genomic_DNA"/>
</dbReference>
<accession>A0ACB8UPR0</accession>
<evidence type="ECO:0000313" key="1">
    <source>
        <dbReference type="EMBL" id="KAI2382542.1"/>
    </source>
</evidence>
<organism evidence="1">
    <name type="scientific">Ophidiomyces ophidiicola</name>
    <dbReference type="NCBI Taxonomy" id="1387563"/>
    <lineage>
        <taxon>Eukaryota</taxon>
        <taxon>Fungi</taxon>
        <taxon>Dikarya</taxon>
        <taxon>Ascomycota</taxon>
        <taxon>Pezizomycotina</taxon>
        <taxon>Eurotiomycetes</taxon>
        <taxon>Eurotiomycetidae</taxon>
        <taxon>Onygenales</taxon>
        <taxon>Onygenaceae</taxon>
        <taxon>Ophidiomyces</taxon>
    </lineage>
</organism>
<sequence length="472" mass="53595">MLHLGLRRIGAAPSTTTTRLIPHIRPLSQARRDCFLPKTISNIRIPFYYQVRSASAFSRFRDNFNEARKDIWRERPIGMPAMLIFALGTTGFLIYLIYDHVTRVEPQFARFPAPVSDRLRKAIYYTEFDLNPVAALHWYKQALIAADLSGLHPFSEEVLGIRLHIVQMLEKAEMIKPAIELLETLQKDCVEWVNNGRRKELVRYRERSSRNQTKDSSTAEDENIEQAKQIEEEQRRALAMKRAAGCGVKLAELYSSDYIRDSEKAEEALIKAVDLSRAELQYRRGKNLPVSQVEGGYYLNLTEVASAFNELADLFARKGRNDLSTALYMQSLSLIKEDEQDRPSTCAQVVLLNNIASQMAEQAQSPSPPPAATTSGAHMPPVSRDQLLYAASEWAKKAIDVADKIQPPARNQECDQGCLTATYNLGEIAEMQGHFTEAKKYYVEAREIAKRIQVPEGVKRVNEAMERIKKQT</sequence>
<gene>
    <name evidence="1" type="ORF">LOY88_005911</name>
</gene>